<name>A0A8T1HUE2_9STRA</name>
<protein>
    <submittedName>
        <fullName evidence="1">Uncharacterized protein</fullName>
    </submittedName>
</protein>
<dbReference type="AlphaFoldDB" id="A0A8T1HUE2"/>
<reference evidence="1" key="1">
    <citation type="submission" date="2018-05" db="EMBL/GenBank/DDBJ databases">
        <title>Effector identification in a new, highly contiguous assembly of the strawberry crown rot pathogen Phytophthora cactorum.</title>
        <authorList>
            <person name="Armitage A.D."/>
            <person name="Nellist C.F."/>
            <person name="Bates H."/>
            <person name="Vickerstaff R.J."/>
            <person name="Harrison R.J."/>
        </authorList>
    </citation>
    <scope>NUCLEOTIDE SEQUENCE</scope>
    <source>
        <strain evidence="1">P421</strain>
    </source>
</reference>
<evidence type="ECO:0000313" key="2">
    <source>
        <dbReference type="Proteomes" id="UP000760860"/>
    </source>
</evidence>
<sequence>MTCRFQGSGLVEYDLRGLAVESRGAALPYFCFSNGAYSALMLMPCPKSLTKVSPIRELRQLVFSGNSDGILLG</sequence>
<accession>A0A8T1HUE2</accession>
<dbReference type="Proteomes" id="UP000760860">
    <property type="component" value="Unassembled WGS sequence"/>
</dbReference>
<comment type="caution">
    <text evidence="1">The sequence shown here is derived from an EMBL/GenBank/DDBJ whole genome shotgun (WGS) entry which is preliminary data.</text>
</comment>
<organism evidence="1 2">
    <name type="scientific">Phytophthora cactorum</name>
    <dbReference type="NCBI Taxonomy" id="29920"/>
    <lineage>
        <taxon>Eukaryota</taxon>
        <taxon>Sar</taxon>
        <taxon>Stramenopiles</taxon>
        <taxon>Oomycota</taxon>
        <taxon>Peronosporomycetes</taxon>
        <taxon>Peronosporales</taxon>
        <taxon>Peronosporaceae</taxon>
        <taxon>Phytophthora</taxon>
    </lineage>
</organism>
<gene>
    <name evidence="1" type="ORF">PC129_g12640</name>
</gene>
<evidence type="ECO:0000313" key="1">
    <source>
        <dbReference type="EMBL" id="KAG3216504.1"/>
    </source>
</evidence>
<dbReference type="EMBL" id="RCMV01000480">
    <property type="protein sequence ID" value="KAG3216504.1"/>
    <property type="molecule type" value="Genomic_DNA"/>
</dbReference>
<proteinExistence type="predicted"/>